<gene>
    <name evidence="1" type="ORF">FOQG_15663</name>
</gene>
<accession>X0BDA8</accession>
<dbReference type="Proteomes" id="UP000030663">
    <property type="component" value="Unassembled WGS sequence"/>
</dbReference>
<organism evidence="1 2">
    <name type="scientific">Fusarium oxysporum f. sp. raphani 54005</name>
    <dbReference type="NCBI Taxonomy" id="1089458"/>
    <lineage>
        <taxon>Eukaryota</taxon>
        <taxon>Fungi</taxon>
        <taxon>Dikarya</taxon>
        <taxon>Ascomycota</taxon>
        <taxon>Pezizomycotina</taxon>
        <taxon>Sordariomycetes</taxon>
        <taxon>Hypocreomycetidae</taxon>
        <taxon>Hypocreales</taxon>
        <taxon>Nectriaceae</taxon>
        <taxon>Fusarium</taxon>
        <taxon>Fusarium oxysporum species complex</taxon>
    </lineage>
</organism>
<dbReference type="HOGENOM" id="CLU_2941849_0_0_1"/>
<evidence type="ECO:0000313" key="1">
    <source>
        <dbReference type="EMBL" id="EXK79786.1"/>
    </source>
</evidence>
<sequence>MAADTACPERDCLAFRPNLLRASSTRRETWADVPVVEVAGVANELQHVASPAESMLFQVG</sequence>
<name>X0BDA8_FUSOX</name>
<dbReference type="AlphaFoldDB" id="X0BDA8"/>
<protein>
    <submittedName>
        <fullName evidence="1">Uncharacterized protein</fullName>
    </submittedName>
</protein>
<dbReference type="EMBL" id="JH658460">
    <property type="protein sequence ID" value="EXK79786.1"/>
    <property type="molecule type" value="Genomic_DNA"/>
</dbReference>
<reference evidence="1 2" key="1">
    <citation type="submission" date="2011-11" db="EMBL/GenBank/DDBJ databases">
        <title>The Genome Sequence of Fusarium oxysporum PHW815.</title>
        <authorList>
            <consortium name="The Broad Institute Genome Sequencing Platform"/>
            <person name="Ma L.-J."/>
            <person name="Gale L.R."/>
            <person name="Schwartz D.C."/>
            <person name="Zhou S."/>
            <person name="Corby-Kistler H."/>
            <person name="Young S.K."/>
            <person name="Zeng Q."/>
            <person name="Gargeya S."/>
            <person name="Fitzgerald M."/>
            <person name="Haas B."/>
            <person name="Abouelleil A."/>
            <person name="Alvarado L."/>
            <person name="Arachchi H.M."/>
            <person name="Berlin A."/>
            <person name="Brown A."/>
            <person name="Chapman S.B."/>
            <person name="Chen Z."/>
            <person name="Dunbar C."/>
            <person name="Freedman E."/>
            <person name="Gearin G."/>
            <person name="Goldberg J."/>
            <person name="Griggs A."/>
            <person name="Gujja S."/>
            <person name="Heiman D."/>
            <person name="Howarth C."/>
            <person name="Larson L."/>
            <person name="Lui A."/>
            <person name="MacDonald P.J.P."/>
            <person name="Montmayeur A."/>
            <person name="Murphy C."/>
            <person name="Neiman D."/>
            <person name="Pearson M."/>
            <person name="Priest M."/>
            <person name="Roberts A."/>
            <person name="Saif S."/>
            <person name="Shea T."/>
            <person name="Shenoy N."/>
            <person name="Sisk P."/>
            <person name="Stolte C."/>
            <person name="Sykes S."/>
            <person name="Wortman J."/>
            <person name="Nusbaum C."/>
            <person name="Birren B."/>
        </authorList>
    </citation>
    <scope>NUCLEOTIDE SEQUENCE [LARGE SCALE GENOMIC DNA]</scope>
    <source>
        <strain evidence="1 2">54005</strain>
    </source>
</reference>
<keyword evidence="2" id="KW-1185">Reference proteome</keyword>
<evidence type="ECO:0000313" key="2">
    <source>
        <dbReference type="Proteomes" id="UP000030663"/>
    </source>
</evidence>
<proteinExistence type="predicted"/>